<accession>A0ABM1XXN7</accession>
<dbReference type="Proteomes" id="UP000069940">
    <property type="component" value="Unassembled WGS sequence"/>
</dbReference>
<evidence type="ECO:0000256" key="1">
    <source>
        <dbReference type="SAM" id="MobiDB-lite"/>
    </source>
</evidence>
<dbReference type="EnsemblMetazoa" id="AALFPA23_003800.R4404">
    <property type="protein sequence ID" value="AALFPA23_003800.P4404"/>
    <property type="gene ID" value="AALFPA23_003800"/>
</dbReference>
<sequence>MGSPKHPIGAAKIFETIHKTMKIGRQVSIHKHHEDRKMCVKERFNYELAETRTTSEIPARSEKRNAYEQVNKKRIARNVRGKETEVEATERTEQQPRRRKQVG</sequence>
<feature type="compositionally biased region" description="Basic and acidic residues" evidence="1">
    <location>
        <begin position="80"/>
        <end position="96"/>
    </location>
</feature>
<reference evidence="2" key="2">
    <citation type="submission" date="2025-05" db="UniProtKB">
        <authorList>
            <consortium name="EnsemblMetazoa"/>
        </authorList>
    </citation>
    <scope>IDENTIFICATION</scope>
    <source>
        <strain evidence="2">Foshan</strain>
    </source>
</reference>
<evidence type="ECO:0000313" key="2">
    <source>
        <dbReference type="EnsemblMetazoa" id="AALFPA23_003800.P4404"/>
    </source>
</evidence>
<protein>
    <submittedName>
        <fullName evidence="2">Uncharacterized protein</fullName>
    </submittedName>
</protein>
<organism evidence="2 3">
    <name type="scientific">Aedes albopictus</name>
    <name type="common">Asian tiger mosquito</name>
    <name type="synonym">Stegomyia albopicta</name>
    <dbReference type="NCBI Taxonomy" id="7160"/>
    <lineage>
        <taxon>Eukaryota</taxon>
        <taxon>Metazoa</taxon>
        <taxon>Ecdysozoa</taxon>
        <taxon>Arthropoda</taxon>
        <taxon>Hexapoda</taxon>
        <taxon>Insecta</taxon>
        <taxon>Pterygota</taxon>
        <taxon>Neoptera</taxon>
        <taxon>Endopterygota</taxon>
        <taxon>Diptera</taxon>
        <taxon>Nematocera</taxon>
        <taxon>Culicoidea</taxon>
        <taxon>Culicidae</taxon>
        <taxon>Culicinae</taxon>
        <taxon>Aedini</taxon>
        <taxon>Aedes</taxon>
        <taxon>Stegomyia</taxon>
    </lineage>
</organism>
<dbReference type="RefSeq" id="XP_062710823.1">
    <property type="nucleotide sequence ID" value="XM_062854839.1"/>
</dbReference>
<proteinExistence type="predicted"/>
<reference evidence="3" key="1">
    <citation type="journal article" date="2015" name="Proc. Natl. Acad. Sci. U.S.A.">
        <title>Genome sequence of the Asian Tiger mosquito, Aedes albopictus, reveals insights into its biology, genetics, and evolution.</title>
        <authorList>
            <person name="Chen X.G."/>
            <person name="Jiang X."/>
            <person name="Gu J."/>
            <person name="Xu M."/>
            <person name="Wu Y."/>
            <person name="Deng Y."/>
            <person name="Zhang C."/>
            <person name="Bonizzoni M."/>
            <person name="Dermauw W."/>
            <person name="Vontas J."/>
            <person name="Armbruster P."/>
            <person name="Huang X."/>
            <person name="Yang Y."/>
            <person name="Zhang H."/>
            <person name="He W."/>
            <person name="Peng H."/>
            <person name="Liu Y."/>
            <person name="Wu K."/>
            <person name="Chen J."/>
            <person name="Lirakis M."/>
            <person name="Topalis P."/>
            <person name="Van Leeuwen T."/>
            <person name="Hall A.B."/>
            <person name="Jiang X."/>
            <person name="Thorpe C."/>
            <person name="Mueller R.L."/>
            <person name="Sun C."/>
            <person name="Waterhouse R.M."/>
            <person name="Yan G."/>
            <person name="Tu Z.J."/>
            <person name="Fang X."/>
            <person name="James A.A."/>
        </authorList>
    </citation>
    <scope>NUCLEOTIDE SEQUENCE [LARGE SCALE GENOMIC DNA]</scope>
    <source>
        <strain evidence="3">Foshan</strain>
    </source>
</reference>
<feature type="region of interest" description="Disordered" evidence="1">
    <location>
        <begin position="76"/>
        <end position="103"/>
    </location>
</feature>
<evidence type="ECO:0000313" key="3">
    <source>
        <dbReference type="Proteomes" id="UP000069940"/>
    </source>
</evidence>
<name>A0ABM1XXN7_AEDAL</name>
<keyword evidence="3" id="KW-1185">Reference proteome</keyword>
<dbReference type="GeneID" id="134288909"/>